<dbReference type="GO" id="GO:0045732">
    <property type="term" value="P:positive regulation of protein catabolic process"/>
    <property type="evidence" value="ECO:0007669"/>
    <property type="project" value="TreeGrafter"/>
</dbReference>
<dbReference type="PANTHER" id="PTHR37486:SF1">
    <property type="entry name" value="STRINGENT STARVATION PROTEIN B"/>
    <property type="match status" value="1"/>
</dbReference>
<dbReference type="InterPro" id="IPR036760">
    <property type="entry name" value="SspB-like_sf"/>
</dbReference>
<dbReference type="PANTHER" id="PTHR37486">
    <property type="entry name" value="STRINGENT STARVATION PROTEIN B"/>
    <property type="match status" value="1"/>
</dbReference>
<organism evidence="2 3">
    <name type="scientific">Methylomonas methanica (strain DSM 25384 / MC09)</name>
    <dbReference type="NCBI Taxonomy" id="857087"/>
    <lineage>
        <taxon>Bacteria</taxon>
        <taxon>Pseudomonadati</taxon>
        <taxon>Pseudomonadota</taxon>
        <taxon>Gammaproteobacteria</taxon>
        <taxon>Methylococcales</taxon>
        <taxon>Methylococcaceae</taxon>
        <taxon>Methylomonas</taxon>
    </lineage>
</organism>
<evidence type="ECO:0000313" key="3">
    <source>
        <dbReference type="Proteomes" id="UP000008888"/>
    </source>
</evidence>
<dbReference type="InterPro" id="IPR007481">
    <property type="entry name" value="SspB"/>
</dbReference>
<dbReference type="STRING" id="857087.Metme_0672"/>
<name>G0A468_METMM</name>
<proteinExistence type="predicted"/>
<dbReference type="KEGG" id="mmt:Metme_0672"/>
<dbReference type="Pfam" id="PF04386">
    <property type="entry name" value="SspB"/>
    <property type="match status" value="1"/>
</dbReference>
<dbReference type="SUPFAM" id="SSF101738">
    <property type="entry name" value="SspB-like"/>
    <property type="match status" value="1"/>
</dbReference>
<dbReference type="Gene3D" id="2.30.30.220">
    <property type="entry name" value="SspB-like"/>
    <property type="match status" value="1"/>
</dbReference>
<evidence type="ECO:0000256" key="1">
    <source>
        <dbReference type="SAM" id="MobiDB-lite"/>
    </source>
</evidence>
<dbReference type="RefSeq" id="WP_013817386.1">
    <property type="nucleotide sequence ID" value="NC_015572.1"/>
</dbReference>
<dbReference type="Proteomes" id="UP000008888">
    <property type="component" value="Chromosome"/>
</dbReference>
<dbReference type="PIRSF" id="PIRSF005276">
    <property type="entry name" value="SspB"/>
    <property type="match status" value="1"/>
</dbReference>
<dbReference type="eggNOG" id="COG2969">
    <property type="taxonomic scope" value="Bacteria"/>
</dbReference>
<dbReference type="EMBL" id="CP002738">
    <property type="protein sequence ID" value="AEF99115.1"/>
    <property type="molecule type" value="Genomic_DNA"/>
</dbReference>
<dbReference type="HOGENOM" id="CLU_118425_2_0_6"/>
<dbReference type="NCBIfam" id="NF008769">
    <property type="entry name" value="PRK11798.2-5"/>
    <property type="match status" value="1"/>
</dbReference>
<reference key="2">
    <citation type="submission" date="2011-05" db="EMBL/GenBank/DDBJ databases">
        <title>Complete genome sequence of the aerobic marine methanotroph Methylomonas methanica MC09.</title>
        <authorList>
            <person name="Boden R."/>
            <person name="Cunliffe M."/>
            <person name="Scanlan J."/>
            <person name="Moussard H."/>
            <person name="Kits K.D."/>
            <person name="Klotz M."/>
            <person name="Jetten M."/>
            <person name="Vuilleumier S."/>
            <person name="Han J."/>
            <person name="Peters L."/>
            <person name="Mikhailova N."/>
            <person name="Teshima H."/>
            <person name="Tapia R."/>
            <person name="Kyrpides N."/>
            <person name="Ivanova N."/>
            <person name="Pagani I."/>
            <person name="Cheng J.-F."/>
            <person name="Goodwin L."/>
            <person name="Han C."/>
            <person name="Hauser L."/>
            <person name="Land M."/>
            <person name="Lapidus A."/>
            <person name="Lucas S."/>
            <person name="Pitluck S."/>
            <person name="Woyke T."/>
            <person name="Stein L.Y."/>
            <person name="Murrell C."/>
        </authorList>
    </citation>
    <scope>NUCLEOTIDE SEQUENCE</scope>
    <source>
        <strain>MC09</strain>
    </source>
</reference>
<reference evidence="2 3" key="1">
    <citation type="journal article" date="2011" name="J. Bacteriol.">
        <title>Complete Genome Sequence of the Aerobic Marine Methanotroph Methylomonas methanica MC09.</title>
        <authorList>
            <person name="Boden R."/>
            <person name="Cunliffe M."/>
            <person name="Scanlan J."/>
            <person name="Moussard H."/>
            <person name="Kits K.D."/>
            <person name="Klotz M.G."/>
            <person name="Jetten M.S."/>
            <person name="Vuilleumier S."/>
            <person name="Han J."/>
            <person name="Peters L."/>
            <person name="Mikhailova N."/>
            <person name="Teshima H."/>
            <person name="Tapia R."/>
            <person name="Kyrpides N."/>
            <person name="Ivanova N."/>
            <person name="Pagani I."/>
            <person name="Cheng J.F."/>
            <person name="Goodwin L."/>
            <person name="Han C."/>
            <person name="Hauser L."/>
            <person name="Land M.L."/>
            <person name="Lapidus A."/>
            <person name="Lucas S."/>
            <person name="Pitluck S."/>
            <person name="Woyke T."/>
            <person name="Stein L."/>
            <person name="Murrell J.C."/>
        </authorList>
    </citation>
    <scope>NUCLEOTIDE SEQUENCE [LARGE SCALE GENOMIC DNA]</scope>
    <source>
        <strain evidence="2 3">MC09</strain>
    </source>
</reference>
<reference evidence="3" key="3">
    <citation type="submission" date="2011-05" db="EMBL/GenBank/DDBJ databases">
        <title>Complete sequence of Methylomonas methanica MC09.</title>
        <authorList>
            <consortium name="US DOE Joint Genome Institute"/>
            <person name="Lucas S."/>
            <person name="Han J."/>
            <person name="Lapidus A."/>
            <person name="Cheng J.-F."/>
            <person name="Goodwin L."/>
            <person name="Pitluck S."/>
            <person name="Peters L."/>
            <person name="Mikhailova N."/>
            <person name="Teshima H."/>
            <person name="Han C."/>
            <person name="Tapia R."/>
            <person name="Land M."/>
            <person name="Hauser L."/>
            <person name="Kyrpides N."/>
            <person name="Ivanova N."/>
            <person name="Pagani I."/>
            <person name="Stein L."/>
            <person name="Woyke T."/>
        </authorList>
    </citation>
    <scope>NUCLEOTIDE SEQUENCE [LARGE SCALE GENOMIC DNA]</scope>
    <source>
        <strain evidence="3">MC09</strain>
    </source>
</reference>
<sequence length="128" mass="14332">MTPLKPYLIRSIYEWITDNSLTPHLLVNAEFPGVNLPTQFVENGRIVLNIRPEAIQGLVLGNDEIQFNARFSGKPMRINAPTQAILAIYAKENGRGMVFDPEETDDDTPSPPEPDNPPPSRPQLRVVK</sequence>
<accession>G0A468</accession>
<evidence type="ECO:0000313" key="2">
    <source>
        <dbReference type="EMBL" id="AEF99115.1"/>
    </source>
</evidence>
<dbReference type="GO" id="GO:0005840">
    <property type="term" value="C:ribosome"/>
    <property type="evidence" value="ECO:0007669"/>
    <property type="project" value="TreeGrafter"/>
</dbReference>
<keyword evidence="3" id="KW-1185">Reference proteome</keyword>
<dbReference type="OrthoDB" id="9797358at2"/>
<dbReference type="AlphaFoldDB" id="G0A468"/>
<feature type="region of interest" description="Disordered" evidence="1">
    <location>
        <begin position="96"/>
        <end position="128"/>
    </location>
</feature>
<gene>
    <name evidence="2" type="ordered locus">Metme_0672</name>
</gene>
<protein>
    <submittedName>
        <fullName evidence="2">Stringent starvation protein B</fullName>
    </submittedName>
</protein>
<feature type="compositionally biased region" description="Pro residues" evidence="1">
    <location>
        <begin position="109"/>
        <end position="121"/>
    </location>
</feature>
<dbReference type="GO" id="GO:0005829">
    <property type="term" value="C:cytosol"/>
    <property type="evidence" value="ECO:0007669"/>
    <property type="project" value="TreeGrafter"/>
</dbReference>